<reference evidence="4" key="1">
    <citation type="submission" date="2016-10" db="EMBL/GenBank/DDBJ databases">
        <title>Comparative genomics uncovers the prolific and rare metabolic potential of the cyanobacterial genus Moorea.</title>
        <authorList>
            <person name="Leao T."/>
            <person name="Castelao G."/>
            <person name="Korobeynikov A."/>
            <person name="Monroe E.A."/>
            <person name="Podell S."/>
            <person name="Glukhov E."/>
            <person name="Allen E."/>
            <person name="Gerwick W.H."/>
            <person name="Gerwick L."/>
        </authorList>
    </citation>
    <scope>NUCLEOTIDE SEQUENCE [LARGE SCALE GENOMIC DNA]</scope>
    <source>
        <strain evidence="4">JHB</strain>
    </source>
</reference>
<evidence type="ECO:0000313" key="3">
    <source>
        <dbReference type="EMBL" id="AOY79342.1"/>
    </source>
</evidence>
<evidence type="ECO:0000256" key="1">
    <source>
        <dbReference type="ARBA" id="ARBA00022549"/>
    </source>
</evidence>
<keyword evidence="2" id="KW-0605">Phycobilisome</keyword>
<dbReference type="Gene3D" id="1.25.10.10">
    <property type="entry name" value="Leucine-rich Repeat Variant"/>
    <property type="match status" value="1"/>
</dbReference>
<name>A0A1D9FVE1_MOOP1</name>
<dbReference type="AlphaFoldDB" id="A0A1D9FVE1"/>
<sequence>MKLRLEDAACLHPDQVLIEFSPEEREKAWQQTQAQGYSNQAARWRAYLNCLSLKTFLSYLNTEPNLTRPNLTRPNLLETALDKALNKPLDTPLNKPLVWPDLGDLPSFWDVVNGTAVELNQTRLVLIPSEEIKFTALRVPREWVDIPEWASHYYVAMQLNLEECWLQVSGYTTYQQLRDHGNYDIIDETYAVDAVDLIEDLNVMWVTEELTPSPKLAVKPMARLSSDEATTLIKQLSQETPYSPRLDIPFAKWQALLSNSKWRKELYKQRSLVYSRKPSINLLSWLDNFLEAGWQTVEEIRARNGQPTLSLAYRSQPTRLKDSLKDNSSASSPFSENIPEAVTAIIKLLKTNSSKQTNLPAIELLGEIAHGSLDAIALLADMINTTEDHDLRRQAAVSLGKLDPNHPQAGIRRVRIIDLEMQLNGSQVAFIVTLIPAEADGGINVHLRVYPTNGKYLKTNLQLLVLDQQGEIFLSAQSRSADNWIQLEFNGERGDRFMVKLVLGDASFSKEFVL</sequence>
<evidence type="ECO:0000313" key="4">
    <source>
        <dbReference type="Proteomes" id="UP000176944"/>
    </source>
</evidence>
<dbReference type="InterPro" id="IPR016024">
    <property type="entry name" value="ARM-type_fold"/>
</dbReference>
<dbReference type="EMBL" id="CP017708">
    <property type="protein sequence ID" value="AOY79342.1"/>
    <property type="molecule type" value="Genomic_DNA"/>
</dbReference>
<dbReference type="InterPro" id="IPR014951">
    <property type="entry name" value="DUF1822"/>
</dbReference>
<proteinExistence type="predicted"/>
<protein>
    <submittedName>
        <fullName evidence="3">DUF1822 family protein</fullName>
    </submittedName>
</protein>
<dbReference type="GO" id="GO:0030089">
    <property type="term" value="C:phycobilisome"/>
    <property type="evidence" value="ECO:0007669"/>
    <property type="project" value="UniProtKB-KW"/>
</dbReference>
<accession>A0A1D9FVE1</accession>
<gene>
    <name evidence="3" type="ORF">BJP36_04840</name>
</gene>
<dbReference type="Proteomes" id="UP000176944">
    <property type="component" value="Chromosome"/>
</dbReference>
<keyword evidence="1" id="KW-0042">Antenna complex</keyword>
<dbReference type="Pfam" id="PF08852">
    <property type="entry name" value="DUF1822"/>
    <property type="match status" value="3"/>
</dbReference>
<evidence type="ECO:0000256" key="2">
    <source>
        <dbReference type="ARBA" id="ARBA00022738"/>
    </source>
</evidence>
<dbReference type="InterPro" id="IPR011989">
    <property type="entry name" value="ARM-like"/>
</dbReference>
<dbReference type="SUPFAM" id="SSF48371">
    <property type="entry name" value="ARM repeat"/>
    <property type="match status" value="1"/>
</dbReference>
<organism evidence="3 4">
    <name type="scientific">Moorena producens (strain JHB)</name>
    <dbReference type="NCBI Taxonomy" id="1454205"/>
    <lineage>
        <taxon>Bacteria</taxon>
        <taxon>Bacillati</taxon>
        <taxon>Cyanobacteriota</taxon>
        <taxon>Cyanophyceae</taxon>
        <taxon>Coleofasciculales</taxon>
        <taxon>Coleofasciculaceae</taxon>
        <taxon>Moorena</taxon>
    </lineage>
</organism>